<organism evidence="5">
    <name type="scientific">viral metagenome</name>
    <dbReference type="NCBI Taxonomy" id="1070528"/>
    <lineage>
        <taxon>unclassified sequences</taxon>
        <taxon>metagenomes</taxon>
        <taxon>organismal metagenomes</taxon>
    </lineage>
</organism>
<evidence type="ECO:0000256" key="3">
    <source>
        <dbReference type="ARBA" id="ARBA00023115"/>
    </source>
</evidence>
<dbReference type="CDD" id="cd02440">
    <property type="entry name" value="AdoMet_MTases"/>
    <property type="match status" value="1"/>
</dbReference>
<dbReference type="GO" id="GO:0006596">
    <property type="term" value="P:polyamine biosynthetic process"/>
    <property type="evidence" value="ECO:0007669"/>
    <property type="project" value="UniProtKB-KW"/>
</dbReference>
<dbReference type="Gene3D" id="3.40.50.150">
    <property type="entry name" value="Vaccinia Virus protein VP39"/>
    <property type="match status" value="1"/>
</dbReference>
<keyword evidence="2" id="KW-0808">Transferase</keyword>
<dbReference type="SUPFAM" id="SSF53335">
    <property type="entry name" value="S-adenosyl-L-methionine-dependent methyltransferases"/>
    <property type="match status" value="1"/>
</dbReference>
<keyword evidence="3" id="KW-0620">Polyamine biosynthesis</keyword>
<dbReference type="PANTHER" id="PTHR43317:SF11">
    <property type="entry name" value="POLYAMINE AMINOPROPYLTRANSFERASE 2"/>
    <property type="match status" value="1"/>
</dbReference>
<proteinExistence type="inferred from homology"/>
<evidence type="ECO:0000259" key="4">
    <source>
        <dbReference type="PROSITE" id="PS51006"/>
    </source>
</evidence>
<dbReference type="Pfam" id="PF01564">
    <property type="entry name" value="Spermine_synth"/>
    <property type="match status" value="1"/>
</dbReference>
<feature type="domain" description="PABS" evidence="4">
    <location>
        <begin position="3"/>
        <end position="164"/>
    </location>
</feature>
<dbReference type="EMBL" id="MN740936">
    <property type="protein sequence ID" value="QHU18630.1"/>
    <property type="molecule type" value="Genomic_DNA"/>
</dbReference>
<dbReference type="GO" id="GO:0016740">
    <property type="term" value="F:transferase activity"/>
    <property type="evidence" value="ECO:0007669"/>
    <property type="project" value="UniProtKB-KW"/>
</dbReference>
<dbReference type="AlphaFoldDB" id="A0A6C0KPJ8"/>
<dbReference type="PANTHER" id="PTHR43317">
    <property type="entry name" value="THERMOSPERMINE SYNTHASE ACAULIS5"/>
    <property type="match status" value="1"/>
</dbReference>
<evidence type="ECO:0000313" key="5">
    <source>
        <dbReference type="EMBL" id="QHU18630.1"/>
    </source>
</evidence>
<dbReference type="InterPro" id="IPR001045">
    <property type="entry name" value="Spermi_synthase"/>
</dbReference>
<dbReference type="InterPro" id="IPR029063">
    <property type="entry name" value="SAM-dependent_MTases_sf"/>
</dbReference>
<protein>
    <recommendedName>
        <fullName evidence="4">PABS domain-containing protein</fullName>
    </recommendedName>
</protein>
<sequence>MSTSSYEETLPNEVGCIEWKGVDRLHSVTTKRGTHVEMVYRPEYGISCFMDGSIQSCERDERIYHEALVHPVMMASPNRKRVMIIGGGEGATAREVLKWSDVQEVHMFEWDKEVVDLFKEKYPEWSKGAWNDPRLTLFYEDIFERIQEIPSTLYDLIIIDLFDPSDENMACWHTLMMHVHNWIHTEGSIVLYAGMRNRIGKEQMYETLLRSMKATKEVSAHILPVHGHITPYRVFIPSFLGESVFLLFQSTYHNREPPFDTMNVSSHITNQIWNSYKTFNW</sequence>
<accession>A0A6C0KPJ8</accession>
<name>A0A6C0KPJ8_9ZZZZ</name>
<evidence type="ECO:0000256" key="1">
    <source>
        <dbReference type="ARBA" id="ARBA00007867"/>
    </source>
</evidence>
<dbReference type="InterPro" id="IPR030374">
    <property type="entry name" value="PABS"/>
</dbReference>
<evidence type="ECO:0000256" key="2">
    <source>
        <dbReference type="ARBA" id="ARBA00022679"/>
    </source>
</evidence>
<dbReference type="PROSITE" id="PS51006">
    <property type="entry name" value="PABS_2"/>
    <property type="match status" value="1"/>
</dbReference>
<comment type="similarity">
    <text evidence="1">Belongs to the spermidine/spermine synthase family.</text>
</comment>
<dbReference type="HAMAP" id="MF_00198">
    <property type="entry name" value="Spermidine_synth"/>
    <property type="match status" value="1"/>
</dbReference>
<reference evidence="5" key="1">
    <citation type="journal article" date="2020" name="Nature">
        <title>Giant virus diversity and host interactions through global metagenomics.</title>
        <authorList>
            <person name="Schulz F."/>
            <person name="Roux S."/>
            <person name="Paez-Espino D."/>
            <person name="Jungbluth S."/>
            <person name="Walsh D.A."/>
            <person name="Denef V.J."/>
            <person name="McMahon K.D."/>
            <person name="Konstantinidis K.T."/>
            <person name="Eloe-Fadrosh E.A."/>
            <person name="Kyrpides N.C."/>
            <person name="Woyke T."/>
        </authorList>
    </citation>
    <scope>NUCLEOTIDE SEQUENCE</scope>
    <source>
        <strain evidence="5">GVMAG-S-3300013006-158</strain>
    </source>
</reference>